<dbReference type="Proteomes" id="UP001497623">
    <property type="component" value="Unassembled WGS sequence"/>
</dbReference>
<name>A0AAV2SMT2_MEGNR</name>
<organism evidence="2 3">
    <name type="scientific">Meganyctiphanes norvegica</name>
    <name type="common">Northern krill</name>
    <name type="synonym">Thysanopoda norvegica</name>
    <dbReference type="NCBI Taxonomy" id="48144"/>
    <lineage>
        <taxon>Eukaryota</taxon>
        <taxon>Metazoa</taxon>
        <taxon>Ecdysozoa</taxon>
        <taxon>Arthropoda</taxon>
        <taxon>Crustacea</taxon>
        <taxon>Multicrustacea</taxon>
        <taxon>Malacostraca</taxon>
        <taxon>Eumalacostraca</taxon>
        <taxon>Eucarida</taxon>
        <taxon>Euphausiacea</taxon>
        <taxon>Euphausiidae</taxon>
        <taxon>Meganyctiphanes</taxon>
    </lineage>
</organism>
<comment type="caution">
    <text evidence="2">The sequence shown here is derived from an EMBL/GenBank/DDBJ whole genome shotgun (WGS) entry which is preliminary data.</text>
</comment>
<evidence type="ECO:0000256" key="1">
    <source>
        <dbReference type="SAM" id="MobiDB-lite"/>
    </source>
</evidence>
<gene>
    <name evidence="2" type="ORF">MNOR_LOCUS38547</name>
</gene>
<keyword evidence="3" id="KW-1185">Reference proteome</keyword>
<feature type="region of interest" description="Disordered" evidence="1">
    <location>
        <begin position="1"/>
        <end position="83"/>
    </location>
</feature>
<sequence>MTSEMAPLSDTEEEIEPENQPLLGTDNQMDTLLESHIEREIVSDEENIPGERAKRRTSGPANTSEEQAQRRTSGPYIEEESDSELQPFLNVDTDAKPCRSIQNIQDEKPLEIEPEKDLIEVHEWVNISKEGQEESPLKTKNISQLTGESETEYCKVLEIGSDPIAENLYKLEMDNIENNSNNTLSLEDNALIASNIISHESSSKAVLINDLIDLSAPNVESNVSNKRPISCHVLDGQKAKINIDRTKENVVKRTMSCDVMHELPNIPICDIESKDNFTLQKDQKEIQHKEEFIIIDSKTIDTGNSEIIKETSFISKEIQEQISKANSTTSLPISLQNEAKNKNVGVSISDDPIVSYSNKRLRQRQGRKPGAALRIISKDEKITEIDKSSETISKIESFIVDSTPSTSKEHKQSIKDYEHIKNPSQLVKASSCDSAESATALNIEDDGGSSHSIEALSLSPSKKRKRRKISVPFIKTSDGTIIKFFSDASMYLMHKIKF</sequence>
<reference evidence="2 3" key="1">
    <citation type="submission" date="2024-05" db="EMBL/GenBank/DDBJ databases">
        <authorList>
            <person name="Wallberg A."/>
        </authorList>
    </citation>
    <scope>NUCLEOTIDE SEQUENCE [LARGE SCALE GENOMIC DNA]</scope>
</reference>
<evidence type="ECO:0000313" key="2">
    <source>
        <dbReference type="EMBL" id="CAL4213337.1"/>
    </source>
</evidence>
<evidence type="ECO:0000313" key="3">
    <source>
        <dbReference type="Proteomes" id="UP001497623"/>
    </source>
</evidence>
<feature type="compositionally biased region" description="Basic and acidic residues" evidence="1">
    <location>
        <begin position="33"/>
        <end position="42"/>
    </location>
</feature>
<dbReference type="AlphaFoldDB" id="A0AAV2SMT2"/>
<feature type="non-terminal residue" evidence="2">
    <location>
        <position position="498"/>
    </location>
</feature>
<proteinExistence type="predicted"/>
<dbReference type="EMBL" id="CAXKWB010088979">
    <property type="protein sequence ID" value="CAL4213337.1"/>
    <property type="molecule type" value="Genomic_DNA"/>
</dbReference>
<accession>A0AAV2SMT2</accession>
<feature type="compositionally biased region" description="Polar residues" evidence="1">
    <location>
        <begin position="59"/>
        <end position="72"/>
    </location>
</feature>
<protein>
    <submittedName>
        <fullName evidence="2">Uncharacterized protein</fullName>
    </submittedName>
</protein>